<protein>
    <submittedName>
        <fullName evidence="1">Uncharacterized protein</fullName>
    </submittedName>
</protein>
<feature type="non-terminal residue" evidence="1">
    <location>
        <position position="102"/>
    </location>
</feature>
<reference evidence="1" key="1">
    <citation type="submission" date="2018-05" db="EMBL/GenBank/DDBJ databases">
        <authorList>
            <person name="Lanie J.A."/>
            <person name="Ng W.-L."/>
            <person name="Kazmierczak K.M."/>
            <person name="Andrzejewski T.M."/>
            <person name="Davidsen T.M."/>
            <person name="Wayne K.J."/>
            <person name="Tettelin H."/>
            <person name="Glass J.I."/>
            <person name="Rusch D."/>
            <person name="Podicherti R."/>
            <person name="Tsui H.-C.T."/>
            <person name="Winkler M.E."/>
        </authorList>
    </citation>
    <scope>NUCLEOTIDE SEQUENCE</scope>
</reference>
<dbReference type="AlphaFoldDB" id="A0A382GK72"/>
<sequence>VPPKEETEPDRLDEVLEGLLPDRELVVPELLPVVGREPLDKRGDCCADTSATGSVGCVSGAAAGCCDSPHPTRSTTAIVVSSSFIFLQLSILHPSCRRVCGG</sequence>
<evidence type="ECO:0000313" key="1">
    <source>
        <dbReference type="EMBL" id="SVB75530.1"/>
    </source>
</evidence>
<name>A0A382GK72_9ZZZZ</name>
<proteinExistence type="predicted"/>
<feature type="non-terminal residue" evidence="1">
    <location>
        <position position="1"/>
    </location>
</feature>
<dbReference type="EMBL" id="UINC01056004">
    <property type="protein sequence ID" value="SVB75530.1"/>
    <property type="molecule type" value="Genomic_DNA"/>
</dbReference>
<organism evidence="1">
    <name type="scientific">marine metagenome</name>
    <dbReference type="NCBI Taxonomy" id="408172"/>
    <lineage>
        <taxon>unclassified sequences</taxon>
        <taxon>metagenomes</taxon>
        <taxon>ecological metagenomes</taxon>
    </lineage>
</organism>
<gene>
    <name evidence="1" type="ORF">METZ01_LOCUS228384</name>
</gene>
<accession>A0A382GK72</accession>